<dbReference type="InterPro" id="IPR026203">
    <property type="entry name" value="IHABP"/>
</dbReference>
<feature type="coiled-coil region" evidence="4">
    <location>
        <begin position="354"/>
        <end position="471"/>
    </location>
</feature>
<feature type="coiled-coil region" evidence="4">
    <location>
        <begin position="1250"/>
        <end position="1277"/>
    </location>
</feature>
<feature type="compositionally biased region" description="Polar residues" evidence="5">
    <location>
        <begin position="1212"/>
        <end position="1224"/>
    </location>
</feature>
<reference evidence="7" key="1">
    <citation type="submission" date="2021-11" db="EMBL/GenBank/DDBJ databases">
        <authorList>
            <person name="Schell T."/>
        </authorList>
    </citation>
    <scope>NUCLEOTIDE SEQUENCE</scope>
    <source>
        <strain evidence="7">M5</strain>
    </source>
</reference>
<feature type="compositionally biased region" description="Basic and acidic residues" evidence="5">
    <location>
        <begin position="124"/>
        <end position="133"/>
    </location>
</feature>
<feature type="compositionally biased region" description="Low complexity" evidence="5">
    <location>
        <begin position="60"/>
        <end position="77"/>
    </location>
</feature>
<evidence type="ECO:0000256" key="3">
    <source>
        <dbReference type="ARBA" id="ARBA00023212"/>
    </source>
</evidence>
<proteinExistence type="predicted"/>
<feature type="coiled-coil region" evidence="4">
    <location>
        <begin position="1072"/>
        <end position="1120"/>
    </location>
</feature>
<evidence type="ECO:0000256" key="2">
    <source>
        <dbReference type="ARBA" id="ARBA00022490"/>
    </source>
</evidence>
<feature type="coiled-coil region" evidence="4">
    <location>
        <begin position="798"/>
        <end position="862"/>
    </location>
</feature>
<dbReference type="OrthoDB" id="419631at2759"/>
<keyword evidence="4" id="KW-0175">Coiled coil</keyword>
<accession>A0A8J2RSH4</accession>
<dbReference type="PANTHER" id="PTHR18956:SF6">
    <property type="entry name" value="HYALURONAN MEDIATED MOTILITY RECEPTOR"/>
    <property type="match status" value="1"/>
</dbReference>
<comment type="caution">
    <text evidence="7">The sequence shown here is derived from an EMBL/GenBank/DDBJ whole genome shotgun (WGS) entry which is preliminary data.</text>
</comment>
<evidence type="ECO:0000256" key="4">
    <source>
        <dbReference type="SAM" id="Coils"/>
    </source>
</evidence>
<gene>
    <name evidence="7" type="ORF">DGAL_LOCUS4354</name>
</gene>
<sequence length="1361" mass="157301">MSFSKAKRFEPDKVCGPPPTAYDPKHPFGSGVISFPKGDRFPQGSTPNHLPPPQDATPMTRSHSSSSIGSTDSTATTKTVQGKKDHTHCNKQIADLEKELRNITMERNQLLRRRNHPINAATHSENKENKEPEPEPTQQAQSDEGDHLAEITMLNTTIQDLRSKLESVRNLEVEKTTLENERDNALADLELKEIEISRVTSQIVELKTTFEKEETLRYELEATLKQATDDKKEMETQISEYGLKLENLENVRVELVKEMELIKESQQKELEARDIQHKTELEDIQAATREHIQRLENNLQQLGAEHDAESEQIKFEYGRQIDELHQNHTAALARIESEHSARISEIQAAHQDQLSRLEVSQDQLEIECSRLHQKCEEIGVTLETKLDEIDTLKTQLDVAEEKLETSRTQAEEKFTSMKRSLELDIAECQVRSEEQRRIEEERLRLDYEAKLAIVEKNYVQFTEQLQAQKAEFEEVQQCHSISCTQYEEQLKRLNDNSFYSNQTEKEILMWQMSQQRENLELKLKTDFDQRLVEKEADFEQQRNAWETKLNQANEDSVNHVATLESNHKIQLNNYRELHEAALENLEREKNDIIEGRALVEKNLREKEAEIEKVTTEMKYAVEKLELDIDLLRESNNKLVEDIVRVEKERQLSEEKTEIELVQLKAQAEREKESLVKSYEDAIDAIRTDSANKEEQIAQLVNKLSETEETLQKQLAEKEQQLESANATHKEQLAVISSQHVEEVKNLHRDYEQVIADKVDQFNAESQQLSVVHQETVESLKSLNSAELQELQDEFRMTFAALERKLAMEKEDLAQVHAKELAEASSSYEEKIAVVKNHHEAVIEVLNKNYEEAMDNGQELQQSLDYLRLEFQAVLAAAEAKETQHKAEVEKMSHTIQFKENEITHLGETLRRREKETADEWIQRETSIMGQLTEQNQKSVQEFETHLQEVRAELQQAKEEIERVTEERDAARDDVAVFQVQTEAQLAALSEQYDQERAMLIEKLSVQTREIEEINSAKIQDLQAQLTSSQSRFEELRWSSSQQIEQMEHDHEEAILTAVREALEPVDNELESLRKDREAYLLLQKEYADLQARIEPFRDQLEMYEAEKKALLNQALFAENSMASLASKYTQLLGHQNSKQKIHHLEKLKQDIFNLRKELAEKNLALEKEKKARQKADARVKELSGQKKYDPSEAFKVPDNPVAAPVINKAPSRLSSVAKSAPTTTETKETARQQRKPLRPQVQATGFFLSMDEVEKERMDMEREKQQQIEARRKASANFDAFDVDFGPSSSRRETFDVPSSKQLNLTRNVNEAKQNNKENINRGLFPLSDISEISISDDAVLKSKIKSRVENLTSTPVQRNT</sequence>
<evidence type="ECO:0000313" key="8">
    <source>
        <dbReference type="Proteomes" id="UP000789390"/>
    </source>
</evidence>
<dbReference type="EMBL" id="CAKKLH010000068">
    <property type="protein sequence ID" value="CAH0101981.1"/>
    <property type="molecule type" value="Genomic_DNA"/>
</dbReference>
<keyword evidence="8" id="KW-1185">Reference proteome</keyword>
<dbReference type="Pfam" id="PF15908">
    <property type="entry name" value="HMMR_C"/>
    <property type="match status" value="1"/>
</dbReference>
<keyword evidence="2" id="KW-0963">Cytoplasm</keyword>
<evidence type="ECO:0000313" key="7">
    <source>
        <dbReference type="EMBL" id="CAH0101981.1"/>
    </source>
</evidence>
<feature type="coiled-coil region" evidence="4">
    <location>
        <begin position="535"/>
        <end position="734"/>
    </location>
</feature>
<feature type="coiled-coil region" evidence="4">
    <location>
        <begin position="151"/>
        <end position="312"/>
    </location>
</feature>
<organism evidence="7 8">
    <name type="scientific">Daphnia galeata</name>
    <dbReference type="NCBI Taxonomy" id="27404"/>
    <lineage>
        <taxon>Eukaryota</taxon>
        <taxon>Metazoa</taxon>
        <taxon>Ecdysozoa</taxon>
        <taxon>Arthropoda</taxon>
        <taxon>Crustacea</taxon>
        <taxon>Branchiopoda</taxon>
        <taxon>Diplostraca</taxon>
        <taxon>Cladocera</taxon>
        <taxon>Anomopoda</taxon>
        <taxon>Daphniidae</taxon>
        <taxon>Daphnia</taxon>
    </lineage>
</organism>
<feature type="coiled-coil region" evidence="4">
    <location>
        <begin position="1144"/>
        <end position="1185"/>
    </location>
</feature>
<comment type="subcellular location">
    <subcellularLocation>
        <location evidence="1">Cytoplasm</location>
        <location evidence="1">Cytoskeleton</location>
        <location evidence="1">Spindle</location>
    </subcellularLocation>
</comment>
<dbReference type="GO" id="GO:0005540">
    <property type="term" value="F:hyaluronic acid binding"/>
    <property type="evidence" value="ECO:0007669"/>
    <property type="project" value="InterPro"/>
</dbReference>
<dbReference type="GO" id="GO:0005819">
    <property type="term" value="C:spindle"/>
    <property type="evidence" value="ECO:0007669"/>
    <property type="project" value="UniProtKB-SubCell"/>
</dbReference>
<evidence type="ECO:0000256" key="1">
    <source>
        <dbReference type="ARBA" id="ARBA00004186"/>
    </source>
</evidence>
<evidence type="ECO:0000259" key="6">
    <source>
        <dbReference type="Pfam" id="PF15908"/>
    </source>
</evidence>
<dbReference type="PANTHER" id="PTHR18956">
    <property type="entry name" value="HYALURONAN MEDIATED MOTILITY RECEPTOR"/>
    <property type="match status" value="1"/>
</dbReference>
<keyword evidence="3" id="KW-0206">Cytoskeleton</keyword>
<feature type="region of interest" description="Disordered" evidence="5">
    <location>
        <begin position="108"/>
        <end position="144"/>
    </location>
</feature>
<feature type="domain" description="Hyaluronan-mediated motility receptor C-terminal" evidence="6">
    <location>
        <begin position="1083"/>
        <end position="1196"/>
    </location>
</feature>
<name>A0A8J2RSH4_9CRUS</name>
<feature type="region of interest" description="Disordered" evidence="5">
    <location>
        <begin position="1212"/>
        <end position="1237"/>
    </location>
</feature>
<feature type="coiled-coil region" evidence="4">
    <location>
        <begin position="939"/>
        <end position="973"/>
    </location>
</feature>
<evidence type="ECO:0000256" key="5">
    <source>
        <dbReference type="SAM" id="MobiDB-lite"/>
    </source>
</evidence>
<dbReference type="Proteomes" id="UP000789390">
    <property type="component" value="Unassembled WGS sequence"/>
</dbReference>
<feature type="region of interest" description="Disordered" evidence="5">
    <location>
        <begin position="1"/>
        <end position="90"/>
    </location>
</feature>
<dbReference type="InterPro" id="IPR031794">
    <property type="entry name" value="HMMR_C"/>
</dbReference>
<protein>
    <recommendedName>
        <fullName evidence="6">Hyaluronan-mediated motility receptor C-terminal domain-containing protein</fullName>
    </recommendedName>
</protein>